<dbReference type="InterPro" id="IPR013317">
    <property type="entry name" value="DnaA_dom"/>
</dbReference>
<dbReference type="CDD" id="cd06571">
    <property type="entry name" value="Bac_DnaA_C"/>
    <property type="match status" value="1"/>
</dbReference>
<feature type="binding site" evidence="8">
    <location>
        <position position="203"/>
    </location>
    <ligand>
        <name>ATP</name>
        <dbReference type="ChEBI" id="CHEBI:30616"/>
    </ligand>
</feature>
<organism evidence="15 16">
    <name type="scientific">Rapidithrix thailandica</name>
    <dbReference type="NCBI Taxonomy" id="413964"/>
    <lineage>
        <taxon>Bacteria</taxon>
        <taxon>Pseudomonadati</taxon>
        <taxon>Bacteroidota</taxon>
        <taxon>Cytophagia</taxon>
        <taxon>Cytophagales</taxon>
        <taxon>Flammeovirgaceae</taxon>
        <taxon>Rapidithrix</taxon>
    </lineage>
</organism>
<dbReference type="CDD" id="cd00009">
    <property type="entry name" value="AAA"/>
    <property type="match status" value="1"/>
</dbReference>
<evidence type="ECO:0000256" key="1">
    <source>
        <dbReference type="ARBA" id="ARBA00006583"/>
    </source>
</evidence>
<evidence type="ECO:0000256" key="6">
    <source>
        <dbReference type="ARBA" id="ARBA00023121"/>
    </source>
</evidence>
<dbReference type="GO" id="GO:0008289">
    <property type="term" value="F:lipid binding"/>
    <property type="evidence" value="ECO:0007669"/>
    <property type="project" value="UniProtKB-KW"/>
</dbReference>
<keyword evidence="3 8" id="KW-0235">DNA replication</keyword>
<dbReference type="EMBL" id="JBDKWZ010000001">
    <property type="protein sequence ID" value="MEN7546809.1"/>
    <property type="molecule type" value="Genomic_DNA"/>
</dbReference>
<dbReference type="InterPro" id="IPR020591">
    <property type="entry name" value="Chromosome_initiator_DnaA-like"/>
</dbReference>
<evidence type="ECO:0000256" key="7">
    <source>
        <dbReference type="ARBA" id="ARBA00023125"/>
    </source>
</evidence>
<evidence type="ECO:0000256" key="10">
    <source>
        <dbReference type="RuleBase" id="RU000577"/>
    </source>
</evidence>
<dbReference type="RefSeq" id="WP_346819590.1">
    <property type="nucleotide sequence ID" value="NZ_JBDKWZ010000001.1"/>
</dbReference>
<gene>
    <name evidence="8 15" type="primary">dnaA</name>
    <name evidence="15" type="ORF">AAG747_02740</name>
</gene>
<reference evidence="15 16" key="1">
    <citation type="submission" date="2024-04" db="EMBL/GenBank/DDBJ databases">
        <title>Novel genus in family Flammeovirgaceae.</title>
        <authorList>
            <person name="Nguyen T.H."/>
            <person name="Vuong T.Q."/>
            <person name="Le H."/>
            <person name="Kim S.-G."/>
        </authorList>
    </citation>
    <scope>NUCLEOTIDE SEQUENCE [LARGE SCALE GENOMIC DNA]</scope>
    <source>
        <strain evidence="15 16">JCM 23209</strain>
    </source>
</reference>
<keyword evidence="4 8" id="KW-0547">Nucleotide-binding</keyword>
<dbReference type="GO" id="GO:0006270">
    <property type="term" value="P:DNA replication initiation"/>
    <property type="evidence" value="ECO:0007669"/>
    <property type="project" value="UniProtKB-UniRule"/>
</dbReference>
<comment type="similarity">
    <text evidence="1 8 11">Belongs to the DnaA family.</text>
</comment>
<dbReference type="SMART" id="SM00382">
    <property type="entry name" value="AAA"/>
    <property type="match status" value="1"/>
</dbReference>
<dbReference type="GO" id="GO:0005737">
    <property type="term" value="C:cytoplasm"/>
    <property type="evidence" value="ECO:0007669"/>
    <property type="project" value="UniProtKB-SubCell"/>
</dbReference>
<comment type="subunit">
    <text evidence="8">Oligomerizes as a right-handed, spiral filament on DNA at oriC.</text>
</comment>
<dbReference type="GO" id="GO:0005524">
    <property type="term" value="F:ATP binding"/>
    <property type="evidence" value="ECO:0007669"/>
    <property type="project" value="UniProtKB-UniRule"/>
</dbReference>
<evidence type="ECO:0000313" key="15">
    <source>
        <dbReference type="EMBL" id="MEN7546809.1"/>
    </source>
</evidence>
<comment type="caution">
    <text evidence="8">Lacks conserved residue(s) required for the propagation of feature annotation.</text>
</comment>
<evidence type="ECO:0000259" key="14">
    <source>
        <dbReference type="SMART" id="SM00760"/>
    </source>
</evidence>
<keyword evidence="5 8" id="KW-0067">ATP-binding</keyword>
<evidence type="ECO:0000256" key="12">
    <source>
        <dbReference type="SAM" id="MobiDB-lite"/>
    </source>
</evidence>
<dbReference type="Proteomes" id="UP001403385">
    <property type="component" value="Unassembled WGS sequence"/>
</dbReference>
<dbReference type="PANTHER" id="PTHR30050:SF2">
    <property type="entry name" value="CHROMOSOMAL REPLICATION INITIATOR PROTEIN DNAA"/>
    <property type="match status" value="1"/>
</dbReference>
<dbReference type="GO" id="GO:0006275">
    <property type="term" value="P:regulation of DNA replication"/>
    <property type="evidence" value="ECO:0007669"/>
    <property type="project" value="UniProtKB-UniRule"/>
</dbReference>
<feature type="domain" description="Chromosomal replication initiator DnaA C-terminal" evidence="14">
    <location>
        <begin position="403"/>
        <end position="472"/>
    </location>
</feature>
<evidence type="ECO:0000256" key="9">
    <source>
        <dbReference type="NCBIfam" id="TIGR00362"/>
    </source>
</evidence>
<dbReference type="Gene3D" id="3.30.300.180">
    <property type="match status" value="1"/>
</dbReference>
<dbReference type="InterPro" id="IPR010921">
    <property type="entry name" value="Trp_repressor/repl_initiator"/>
</dbReference>
<dbReference type="InterPro" id="IPR013159">
    <property type="entry name" value="DnaA_C"/>
</dbReference>
<feature type="compositionally biased region" description="Polar residues" evidence="12">
    <location>
        <begin position="97"/>
        <end position="111"/>
    </location>
</feature>
<dbReference type="Pfam" id="PF00308">
    <property type="entry name" value="Bac_DnaA"/>
    <property type="match status" value="1"/>
</dbReference>
<dbReference type="Gene3D" id="1.10.8.60">
    <property type="match status" value="1"/>
</dbReference>
<evidence type="ECO:0000256" key="8">
    <source>
        <dbReference type="HAMAP-Rule" id="MF_00377"/>
    </source>
</evidence>
<evidence type="ECO:0000256" key="2">
    <source>
        <dbReference type="ARBA" id="ARBA00022490"/>
    </source>
</evidence>
<keyword evidence="7 8" id="KW-0238">DNA-binding</keyword>
<keyword evidence="16" id="KW-1185">Reference proteome</keyword>
<dbReference type="GO" id="GO:0005886">
    <property type="term" value="C:plasma membrane"/>
    <property type="evidence" value="ECO:0007669"/>
    <property type="project" value="TreeGrafter"/>
</dbReference>
<proteinExistence type="inferred from homology"/>
<dbReference type="PANTHER" id="PTHR30050">
    <property type="entry name" value="CHROMOSOMAL REPLICATION INITIATOR PROTEIN DNAA"/>
    <property type="match status" value="1"/>
</dbReference>
<evidence type="ECO:0000259" key="13">
    <source>
        <dbReference type="SMART" id="SM00382"/>
    </source>
</evidence>
<protein>
    <recommendedName>
        <fullName evidence="8 9">Chromosomal replication initiator protein DnaA</fullName>
    </recommendedName>
</protein>
<dbReference type="Pfam" id="PF08299">
    <property type="entry name" value="Bac_DnaA_C"/>
    <property type="match status" value="1"/>
</dbReference>
<feature type="binding site" evidence="8">
    <location>
        <position position="205"/>
    </location>
    <ligand>
        <name>ATP</name>
        <dbReference type="ChEBI" id="CHEBI:30616"/>
    </ligand>
</feature>
<dbReference type="FunFam" id="3.40.50.300:FF:000668">
    <property type="entry name" value="Chromosomal replication initiator protein DnaA"/>
    <property type="match status" value="1"/>
</dbReference>
<sequence length="496" mass="56913">MLKDCATVWNNCLEVIRQEVPVQSFKTLFEPIKPIKLQNNILTLEVPSPYFYEWLEEHYVHILKKAIDQELGPEGKLEYSIVVDRGNAKQEPFTLKVRNSSTPKNNTVVNTQPVQQEKPQQRPQQQQQKQRKFEREQRPAFRSPFEIPQVDPLYQESNINPNYVFDTFIEGDCNRLARSAGLAIAKKPGVTAFNPFVVYGGVGLGKTHLAQAIGNDIKTSYPDKFVLYVSSEQFTQQFIEALKNNNVQEFTNFYLMVDVLIVDDIQFLAGKEKTQENFFHIFNRLHQNNKQIIMTSDCPPRSLQGLQERLLSRFKWGLTADVQKPDFETRIAIVKTKMESEGVIVPEDVVEYISYNVQSNIRELEGVLISLIANASFMRKEIDLELAKTTLLNIVRNTDKEITIDFIQQIVADYFGITIEQLVSKTRKKDIAMARQIAMYFSQQYTKTPLKSIGNQFGGRDHSTVVHASKTITKKSSSDATISQTIDNLLKRMDIK</sequence>
<dbReference type="Gene3D" id="1.10.1750.10">
    <property type="match status" value="1"/>
</dbReference>
<evidence type="ECO:0000256" key="4">
    <source>
        <dbReference type="ARBA" id="ARBA00022741"/>
    </source>
</evidence>
<feature type="binding site" evidence="8">
    <location>
        <position position="206"/>
    </location>
    <ligand>
        <name>ATP</name>
        <dbReference type="ChEBI" id="CHEBI:30616"/>
    </ligand>
</feature>
<dbReference type="Pfam" id="PF11638">
    <property type="entry name" value="DnaA_N"/>
    <property type="match status" value="1"/>
</dbReference>
<dbReference type="GO" id="GO:0003688">
    <property type="term" value="F:DNA replication origin binding"/>
    <property type="evidence" value="ECO:0007669"/>
    <property type="project" value="UniProtKB-UniRule"/>
</dbReference>
<dbReference type="NCBIfam" id="TIGR00362">
    <property type="entry name" value="DnaA"/>
    <property type="match status" value="1"/>
</dbReference>
<feature type="binding site" evidence="8">
    <location>
        <position position="207"/>
    </location>
    <ligand>
        <name>ATP</name>
        <dbReference type="ChEBI" id="CHEBI:30616"/>
    </ligand>
</feature>
<feature type="region of interest" description="Domain I, interacts with DnaA modulators" evidence="8">
    <location>
        <begin position="1"/>
        <end position="136"/>
    </location>
</feature>
<dbReference type="HAMAP" id="MF_00377">
    <property type="entry name" value="DnaA_bact"/>
    <property type="match status" value="1"/>
</dbReference>
<dbReference type="SMART" id="SM00760">
    <property type="entry name" value="Bac_DnaA_C"/>
    <property type="match status" value="1"/>
</dbReference>
<feature type="domain" description="AAA+ ATPase" evidence="13">
    <location>
        <begin position="192"/>
        <end position="322"/>
    </location>
</feature>
<dbReference type="InterPro" id="IPR027417">
    <property type="entry name" value="P-loop_NTPase"/>
</dbReference>
<dbReference type="SUPFAM" id="SSF48295">
    <property type="entry name" value="TrpR-like"/>
    <property type="match status" value="1"/>
</dbReference>
<dbReference type="InterPro" id="IPR018312">
    <property type="entry name" value="Chromosome_initiator_DnaA_CS"/>
</dbReference>
<accession>A0AAW9RPX7</accession>
<dbReference type="InterPro" id="IPR001957">
    <property type="entry name" value="Chromosome_initiator_DnaA"/>
</dbReference>
<dbReference type="InterPro" id="IPR038454">
    <property type="entry name" value="DnaA_N_sf"/>
</dbReference>
<evidence type="ECO:0000256" key="3">
    <source>
        <dbReference type="ARBA" id="ARBA00022705"/>
    </source>
</evidence>
<comment type="caution">
    <text evidence="15">The sequence shown here is derived from an EMBL/GenBank/DDBJ whole genome shotgun (WGS) entry which is preliminary data.</text>
</comment>
<feature type="region of interest" description="Disordered" evidence="12">
    <location>
        <begin position="92"/>
        <end position="138"/>
    </location>
</feature>
<name>A0AAW9RPX7_9BACT</name>
<evidence type="ECO:0000313" key="16">
    <source>
        <dbReference type="Proteomes" id="UP001403385"/>
    </source>
</evidence>
<dbReference type="InterPro" id="IPR003593">
    <property type="entry name" value="AAA+_ATPase"/>
</dbReference>
<keyword evidence="2 8" id="KW-0963">Cytoplasm</keyword>
<evidence type="ECO:0000256" key="5">
    <source>
        <dbReference type="ARBA" id="ARBA00022840"/>
    </source>
</evidence>
<comment type="domain">
    <text evidence="8">Domain I is involved in oligomerization and binding regulators, domain II is flexibile and of varying length in different bacteria, domain III forms the AAA+ region, while domain IV binds dsDNA.</text>
</comment>
<comment type="subcellular location">
    <subcellularLocation>
        <location evidence="8">Cytoplasm</location>
    </subcellularLocation>
</comment>
<comment type="function">
    <text evidence="8 10">Plays an essential role in the initiation and regulation of chromosomal replication. ATP-DnaA binds to the origin of replication (oriC) to initiate formation of the DNA replication initiation complex once per cell cycle. Binds the DnaA box (a 9 base pair repeat at the origin) and separates the double-stranded (ds)DNA. Forms a right-handed helical filament on oriC DNA; dsDNA binds to the exterior of the filament while single-stranded (ss)DNA is stabiized in the filament's interior. The ATP-DnaA-oriC complex binds and stabilizes one strand of the AT-rich DNA unwinding element (DUE), permitting loading of DNA polymerase. After initiation quickly degrades to an ADP-DnaA complex that is not apt for DNA replication. Binds acidic phospholipids.</text>
</comment>
<keyword evidence="6 8" id="KW-0446">Lipid-binding</keyword>
<feature type="region of interest" description="Domain IV, binds dsDNA" evidence="8">
    <location>
        <begin position="376"/>
        <end position="496"/>
    </location>
</feature>
<evidence type="ECO:0000256" key="11">
    <source>
        <dbReference type="RuleBase" id="RU004227"/>
    </source>
</evidence>
<dbReference type="SUPFAM" id="SSF52540">
    <property type="entry name" value="P-loop containing nucleoside triphosphate hydrolases"/>
    <property type="match status" value="1"/>
</dbReference>
<dbReference type="AlphaFoldDB" id="A0AAW9RPX7"/>
<dbReference type="Gene3D" id="3.40.50.300">
    <property type="entry name" value="P-loop containing nucleotide triphosphate hydrolases"/>
    <property type="match status" value="1"/>
</dbReference>
<dbReference type="InterPro" id="IPR024633">
    <property type="entry name" value="DnaA_N_dom"/>
</dbReference>
<dbReference type="PRINTS" id="PR00051">
    <property type="entry name" value="DNAA"/>
</dbReference>
<feature type="compositionally biased region" description="Low complexity" evidence="12">
    <location>
        <begin position="112"/>
        <end position="128"/>
    </location>
</feature>
<dbReference type="PROSITE" id="PS01008">
    <property type="entry name" value="DNAA"/>
    <property type="match status" value="1"/>
</dbReference>